<dbReference type="GO" id="GO:0016787">
    <property type="term" value="F:hydrolase activity"/>
    <property type="evidence" value="ECO:0007669"/>
    <property type="project" value="UniProtKB-KW"/>
</dbReference>
<comment type="caution">
    <text evidence="3">The sequence shown here is derived from an EMBL/GenBank/DDBJ whole genome shotgun (WGS) entry which is preliminary data.</text>
</comment>
<feature type="compositionally biased region" description="Polar residues" evidence="1">
    <location>
        <begin position="373"/>
        <end position="385"/>
    </location>
</feature>
<organism evidence="3 4">
    <name type="scientific">Halobellus rarus</name>
    <dbReference type="NCBI Taxonomy" id="1126237"/>
    <lineage>
        <taxon>Archaea</taxon>
        <taxon>Methanobacteriati</taxon>
        <taxon>Methanobacteriota</taxon>
        <taxon>Stenosarchaea group</taxon>
        <taxon>Halobacteria</taxon>
        <taxon>Halobacteriales</taxon>
        <taxon>Haloferacaceae</taxon>
        <taxon>Halobellus</taxon>
    </lineage>
</organism>
<dbReference type="Pfam" id="PF17957">
    <property type="entry name" value="Big_7"/>
    <property type="match status" value="1"/>
</dbReference>
<dbReference type="InterPro" id="IPR012334">
    <property type="entry name" value="Pectin_lyas_fold"/>
</dbReference>
<dbReference type="Proteomes" id="UP001597085">
    <property type="component" value="Unassembled WGS sequence"/>
</dbReference>
<evidence type="ECO:0000313" key="4">
    <source>
        <dbReference type="Proteomes" id="UP001597085"/>
    </source>
</evidence>
<protein>
    <submittedName>
        <fullName evidence="3">Glycosyl hydrolase family 28-related protein</fullName>
    </submittedName>
</protein>
<dbReference type="SUPFAM" id="SSF51126">
    <property type="entry name" value="Pectin lyase-like"/>
    <property type="match status" value="1"/>
</dbReference>
<keyword evidence="4" id="KW-1185">Reference proteome</keyword>
<dbReference type="InterPro" id="IPR003961">
    <property type="entry name" value="FN3_dom"/>
</dbReference>
<dbReference type="AlphaFoldDB" id="A0ABD6CS31"/>
<dbReference type="InterPro" id="IPR013783">
    <property type="entry name" value="Ig-like_fold"/>
</dbReference>
<feature type="region of interest" description="Disordered" evidence="1">
    <location>
        <begin position="1"/>
        <end position="20"/>
    </location>
</feature>
<dbReference type="Gene3D" id="2.60.40.10">
    <property type="entry name" value="Immunoglobulins"/>
    <property type="match status" value="1"/>
</dbReference>
<dbReference type="CDD" id="cd00063">
    <property type="entry name" value="FN3"/>
    <property type="match status" value="1"/>
</dbReference>
<keyword evidence="3" id="KW-0378">Hydrolase</keyword>
<dbReference type="Gene3D" id="2.160.20.10">
    <property type="entry name" value="Single-stranded right-handed beta-helix, Pectin lyase-like"/>
    <property type="match status" value="1"/>
</dbReference>
<dbReference type="RefSeq" id="WP_256421155.1">
    <property type="nucleotide sequence ID" value="NZ_JANHDI010000006.1"/>
</dbReference>
<dbReference type="EMBL" id="JBHUDK010000012">
    <property type="protein sequence ID" value="MFD1600103.1"/>
    <property type="molecule type" value="Genomic_DNA"/>
</dbReference>
<evidence type="ECO:0000256" key="1">
    <source>
        <dbReference type="SAM" id="MobiDB-lite"/>
    </source>
</evidence>
<feature type="compositionally biased region" description="Acidic residues" evidence="1">
    <location>
        <begin position="408"/>
        <end position="420"/>
    </location>
</feature>
<proteinExistence type="predicted"/>
<feature type="compositionally biased region" description="Polar residues" evidence="1">
    <location>
        <begin position="622"/>
        <end position="633"/>
    </location>
</feature>
<evidence type="ECO:0000313" key="3">
    <source>
        <dbReference type="EMBL" id="MFD1600103.1"/>
    </source>
</evidence>
<evidence type="ECO:0000259" key="2">
    <source>
        <dbReference type="Pfam" id="PF12708"/>
    </source>
</evidence>
<feature type="region of interest" description="Disordered" evidence="1">
    <location>
        <begin position="608"/>
        <end position="633"/>
    </location>
</feature>
<dbReference type="InterPro" id="IPR024535">
    <property type="entry name" value="RHGA/B-epi-like_pectate_lyase"/>
</dbReference>
<accession>A0ABD6CS31</accession>
<dbReference type="InterPro" id="IPR011050">
    <property type="entry name" value="Pectin_lyase_fold/virulence"/>
</dbReference>
<feature type="domain" description="Rhamnogalacturonase A/B/Epimerase-like pectate lyase" evidence="2">
    <location>
        <begin position="4"/>
        <end position="40"/>
    </location>
</feature>
<dbReference type="Pfam" id="PF12708">
    <property type="entry name" value="Pect-lyase_RHGA_epim"/>
    <property type="match status" value="1"/>
</dbReference>
<name>A0ABD6CS31_9EURY</name>
<feature type="region of interest" description="Disordered" evidence="1">
    <location>
        <begin position="373"/>
        <end position="423"/>
    </location>
</feature>
<sequence length="908" mass="97714">MTVLNVQDFGAKGDGSTNDRDAIQSAIDEATEGDEIYFPATSDYYAIESSGDGEVLAHHVADGAPQDILYRGDGADSVVKYNGGSYTSGFLMFEILGGPSNFRMKNMVWDGNKSIVSGVNYQNLIDIDEGDPGNHSYYFENCVFRNSFGNAVQIWVQGVELNRCTFQSNLQHGVSIGVKNDEMSTNSIVVRNSLADDCGKKYNNFYGIDSAYGDFLIEDTVIQNCGRGGKTSTEGDFGSVNGRYRRVRIENCNAESFINTTGSTNDGVNLSNGTMSFEDVVIGPNNGEIMQLSELDYSIVDNSELVITGNNSENNRPALMVINNGKLDASNATIWSNNNQGEGLDHDSDQTSVVDVYTHENNTEGALYRARNLTNNTQNTGSKTDISGVPTADEVGAWSGSTTTETESNSEDSTPADDTNDGAWTLRWESGTDDWAVVSGSEFDGGYALEHEHDGTDRTVRAISWDAVGEPADVEVLDKVRVPAFTEGVDRGYHARVHIRSSSHNGDRLGYWLELESAASSFRLGKYSKDGFATLLRFGTPQENTFFYRRFRAEDETLKAKAWPASESEPAGWDAEITDSDLTDGWVGLGSYDTGTVQTDVFSVATGGESAPLIPGGRPTASFRTPTDGQSVSGDVSVRIDAEDGSDGASALNVECRVNDGSWSPATYDADTGAYAATWDSTVLDDGTVPLEARVTDTDDNTAETAVEVVVDNGPTVATLEPQDVTSETATLRGDLRKLGGADAVDVRFEWRAADGGAWTEAGEQSLDSPTEFAHTVSGLEGDTQYEFRAVADADGETVEGDVVEFGALAVPAPDSAPTVEKLDVTDRSGSKWTRFDVDWTVSDDEQDLNTVITTLEYEGQPVAAESTSVSGSSASYTHILRVRGDVDTVRLWANDTSNETVSEAIDV</sequence>
<gene>
    <name evidence="3" type="ORF">ACFSBX_14155</name>
</gene>
<reference evidence="3 4" key="1">
    <citation type="journal article" date="2019" name="Int. J. Syst. Evol. Microbiol.">
        <title>The Global Catalogue of Microorganisms (GCM) 10K type strain sequencing project: providing services to taxonomists for standard genome sequencing and annotation.</title>
        <authorList>
            <consortium name="The Broad Institute Genomics Platform"/>
            <consortium name="The Broad Institute Genome Sequencing Center for Infectious Disease"/>
            <person name="Wu L."/>
            <person name="Ma J."/>
        </authorList>
    </citation>
    <scope>NUCLEOTIDE SEQUENCE [LARGE SCALE GENOMIC DNA]</scope>
    <source>
        <strain evidence="3 4">CGMCC 1.12121</strain>
    </source>
</reference>